<feature type="transmembrane region" description="Helical" evidence="2">
    <location>
        <begin position="34"/>
        <end position="58"/>
    </location>
</feature>
<feature type="region of interest" description="Disordered" evidence="1">
    <location>
        <begin position="164"/>
        <end position="195"/>
    </location>
</feature>
<proteinExistence type="predicted"/>
<reference evidence="3 4" key="1">
    <citation type="journal article" date="2019" name="Nat. Ecol. Evol.">
        <title>Megaphylogeny resolves global patterns of mushroom evolution.</title>
        <authorList>
            <person name="Varga T."/>
            <person name="Krizsan K."/>
            <person name="Foldi C."/>
            <person name="Dima B."/>
            <person name="Sanchez-Garcia M."/>
            <person name="Sanchez-Ramirez S."/>
            <person name="Szollosi G.J."/>
            <person name="Szarkandi J.G."/>
            <person name="Papp V."/>
            <person name="Albert L."/>
            <person name="Andreopoulos W."/>
            <person name="Angelini C."/>
            <person name="Antonin V."/>
            <person name="Barry K.W."/>
            <person name="Bougher N.L."/>
            <person name="Buchanan P."/>
            <person name="Buyck B."/>
            <person name="Bense V."/>
            <person name="Catcheside P."/>
            <person name="Chovatia M."/>
            <person name="Cooper J."/>
            <person name="Damon W."/>
            <person name="Desjardin D."/>
            <person name="Finy P."/>
            <person name="Geml J."/>
            <person name="Haridas S."/>
            <person name="Hughes K."/>
            <person name="Justo A."/>
            <person name="Karasinski D."/>
            <person name="Kautmanova I."/>
            <person name="Kiss B."/>
            <person name="Kocsube S."/>
            <person name="Kotiranta H."/>
            <person name="LaButti K.M."/>
            <person name="Lechner B.E."/>
            <person name="Liimatainen K."/>
            <person name="Lipzen A."/>
            <person name="Lukacs Z."/>
            <person name="Mihaltcheva S."/>
            <person name="Morgado L.N."/>
            <person name="Niskanen T."/>
            <person name="Noordeloos M.E."/>
            <person name="Ohm R.A."/>
            <person name="Ortiz-Santana B."/>
            <person name="Ovrebo C."/>
            <person name="Racz N."/>
            <person name="Riley R."/>
            <person name="Savchenko A."/>
            <person name="Shiryaev A."/>
            <person name="Soop K."/>
            <person name="Spirin V."/>
            <person name="Szebenyi C."/>
            <person name="Tomsovsky M."/>
            <person name="Tulloss R.E."/>
            <person name="Uehling J."/>
            <person name="Grigoriev I.V."/>
            <person name="Vagvolgyi C."/>
            <person name="Papp T."/>
            <person name="Martin F.M."/>
            <person name="Miettinen O."/>
            <person name="Hibbett D.S."/>
            <person name="Nagy L.G."/>
        </authorList>
    </citation>
    <scope>NUCLEOTIDE SEQUENCE [LARGE SCALE GENOMIC DNA]</scope>
    <source>
        <strain evidence="3 4">CBS 962.96</strain>
    </source>
</reference>
<keyword evidence="2" id="KW-1133">Transmembrane helix</keyword>
<gene>
    <name evidence="3" type="ORF">K435DRAFT_775494</name>
</gene>
<feature type="region of interest" description="Disordered" evidence="1">
    <location>
        <begin position="1"/>
        <end position="27"/>
    </location>
</feature>
<keyword evidence="2" id="KW-0472">Membrane</keyword>
<evidence type="ECO:0000313" key="3">
    <source>
        <dbReference type="EMBL" id="THV02509.1"/>
    </source>
</evidence>
<feature type="compositionally biased region" description="Polar residues" evidence="1">
    <location>
        <begin position="1"/>
        <end position="11"/>
    </location>
</feature>
<dbReference type="Proteomes" id="UP000297245">
    <property type="component" value="Unassembled WGS sequence"/>
</dbReference>
<sequence length="195" mass="20595">MNSNSSGTASPTTQTNIDTDNDTDTNKNHSEQKLATILGSTFGGLAFLALILSLFIYIHRRRRKAFLQRPEFRVDPFFSPPPEAAAPLPSLPVTTLIPYNQTPQNAVRRASSSPPSGVSSSENGHSTGSAAAVPLTSRSRMREIGQLRAAIADLHRMVGEIRGVYHGGSVGGSNNAGSSESGSSSSSRDRKAAGE</sequence>
<evidence type="ECO:0000256" key="2">
    <source>
        <dbReference type="SAM" id="Phobius"/>
    </source>
</evidence>
<protein>
    <submittedName>
        <fullName evidence="3">Uncharacterized protein</fullName>
    </submittedName>
</protein>
<name>A0A4S8MJC5_DENBC</name>
<dbReference type="AlphaFoldDB" id="A0A4S8MJC5"/>
<accession>A0A4S8MJC5</accession>
<keyword evidence="4" id="KW-1185">Reference proteome</keyword>
<evidence type="ECO:0000256" key="1">
    <source>
        <dbReference type="SAM" id="MobiDB-lite"/>
    </source>
</evidence>
<feature type="compositionally biased region" description="Low complexity" evidence="1">
    <location>
        <begin position="106"/>
        <end position="121"/>
    </location>
</feature>
<evidence type="ECO:0000313" key="4">
    <source>
        <dbReference type="Proteomes" id="UP000297245"/>
    </source>
</evidence>
<keyword evidence="2" id="KW-0812">Transmembrane</keyword>
<dbReference type="EMBL" id="ML179076">
    <property type="protein sequence ID" value="THV02509.1"/>
    <property type="molecule type" value="Genomic_DNA"/>
</dbReference>
<feature type="compositionally biased region" description="Low complexity" evidence="1">
    <location>
        <begin position="172"/>
        <end position="186"/>
    </location>
</feature>
<organism evidence="3 4">
    <name type="scientific">Dendrothele bispora (strain CBS 962.96)</name>
    <dbReference type="NCBI Taxonomy" id="1314807"/>
    <lineage>
        <taxon>Eukaryota</taxon>
        <taxon>Fungi</taxon>
        <taxon>Dikarya</taxon>
        <taxon>Basidiomycota</taxon>
        <taxon>Agaricomycotina</taxon>
        <taxon>Agaricomycetes</taxon>
        <taxon>Agaricomycetidae</taxon>
        <taxon>Agaricales</taxon>
        <taxon>Agaricales incertae sedis</taxon>
        <taxon>Dendrothele</taxon>
    </lineage>
</organism>
<feature type="region of interest" description="Disordered" evidence="1">
    <location>
        <begin position="104"/>
        <end position="137"/>
    </location>
</feature>